<evidence type="ECO:0000313" key="2">
    <source>
        <dbReference type="Proteomes" id="UP000186030"/>
    </source>
</evidence>
<proteinExistence type="predicted"/>
<comment type="caution">
    <text evidence="1">The sequence shown here is derived from an EMBL/GenBank/DDBJ whole genome shotgun (WGS) entry which is preliminary data.</text>
</comment>
<organism evidence="1 2">
    <name type="scientific">Geobacillus proteiniphilus</name>
    <dbReference type="NCBI Taxonomy" id="860353"/>
    <lineage>
        <taxon>Bacteria</taxon>
        <taxon>Bacillati</taxon>
        <taxon>Bacillota</taxon>
        <taxon>Bacilli</taxon>
        <taxon>Bacillales</taxon>
        <taxon>Anoxybacillaceae</taxon>
        <taxon>Geobacillus</taxon>
    </lineage>
</organism>
<accession>A0A1Q5T2Z7</accession>
<protein>
    <submittedName>
        <fullName evidence="1">Uncharacterized protein</fullName>
    </submittedName>
</protein>
<dbReference type="Proteomes" id="UP000186030">
    <property type="component" value="Unassembled WGS sequence"/>
</dbReference>
<reference evidence="1 2" key="1">
    <citation type="submission" date="2016-11" db="EMBL/GenBank/DDBJ databases">
        <authorList>
            <person name="Kadnikov V."/>
            <person name="Nazina T."/>
        </authorList>
    </citation>
    <scope>NUCLEOTIDE SEQUENCE [LARGE SCALE GENOMIC DNA]</scope>
    <source>
        <strain evidence="1 2">1017</strain>
    </source>
</reference>
<evidence type="ECO:0000313" key="1">
    <source>
        <dbReference type="EMBL" id="OKO94608.1"/>
    </source>
</evidence>
<dbReference type="AlphaFoldDB" id="A0A1Q5T2Z7"/>
<dbReference type="EMBL" id="MQMG01000015">
    <property type="protein sequence ID" value="OKO94608.1"/>
    <property type="molecule type" value="Genomic_DNA"/>
</dbReference>
<reference evidence="2" key="2">
    <citation type="submission" date="2017-01" db="EMBL/GenBank/DDBJ databases">
        <title>Genome sequencing and annotation of Geobacillus sp. 1017, a Hydrocarbon-Oxidizing Thermophilic Bacterium Isolated from a Heavy Oil Reservoir (China).</title>
        <authorList>
            <person name="Kadnikov V.V."/>
            <person name="Mardanov A.V."/>
            <person name="Poltaraus A.B."/>
            <person name="Sokolova D.S."/>
            <person name="Semenova E.M."/>
            <person name="Ravin N.V."/>
            <person name="Tourova T.P."/>
            <person name="Nazina T.N."/>
        </authorList>
    </citation>
    <scope>NUCLEOTIDE SEQUENCE [LARGE SCALE GENOMIC DNA]</scope>
    <source>
        <strain evidence="2">1017</strain>
    </source>
</reference>
<name>A0A1Q5T2Z7_9BACL</name>
<sequence>MRMLIPNGEFVAAKPFVRWRSCLGMTAEKPDLCAIFTVHAR</sequence>
<gene>
    <name evidence="1" type="ORF">BRO54_1487</name>
</gene>